<dbReference type="CDD" id="cd16018">
    <property type="entry name" value="Enpp"/>
    <property type="match status" value="1"/>
</dbReference>
<reference evidence="1 2" key="1">
    <citation type="submission" date="2024-08" db="EMBL/GenBank/DDBJ databases">
        <authorList>
            <person name="Cucini C."/>
            <person name="Frati F."/>
        </authorList>
    </citation>
    <scope>NUCLEOTIDE SEQUENCE [LARGE SCALE GENOMIC DNA]</scope>
</reference>
<evidence type="ECO:0008006" key="3">
    <source>
        <dbReference type="Google" id="ProtNLM"/>
    </source>
</evidence>
<dbReference type="InterPro" id="IPR017850">
    <property type="entry name" value="Alkaline_phosphatase_core_sf"/>
</dbReference>
<gene>
    <name evidence="1" type="ORF">ODALV1_LOCUS15746</name>
</gene>
<accession>A0ABP1QW29</accession>
<evidence type="ECO:0000313" key="2">
    <source>
        <dbReference type="Proteomes" id="UP001642540"/>
    </source>
</evidence>
<protein>
    <recommendedName>
        <fullName evidence="3">Ectonucleotide pyrophosphatase/phosphodiesterase family member 5</fullName>
    </recommendedName>
</protein>
<dbReference type="Proteomes" id="UP001642540">
    <property type="component" value="Unassembled WGS sequence"/>
</dbReference>
<dbReference type="Gene3D" id="3.30.1360.180">
    <property type="match status" value="1"/>
</dbReference>
<dbReference type="EMBL" id="CAXLJM020000049">
    <property type="protein sequence ID" value="CAL8112709.1"/>
    <property type="molecule type" value="Genomic_DNA"/>
</dbReference>
<sequence length="468" mass="53287">MYLSGIIKFCVASTLIGYVLSVPLNKISKHPVILVVSFDGFRHDYLNKVDTPALNELKNDGISVPYMEPVFPTMTFPNHQSIATGLYSESHGIVDNEFFDPLLNKTLSGFSDDEGFWNYHPDVLPIWIRNEMAEDGRKSGCLMWPGSSEPYGPDNNLRPTYYYPGYNANVTWEERVDTIISWINDDLEPANLVFLYYNEPDSTGHGHGPNHNATLEEIRKADNRTAYLVKKLKDTEIFDKINLIILSDHGMQDVTSQRIVNISQLIDSTLVEAQHGGTPVLQLNPKEGKGEELYAKLSEESKTNNFTIWKKEQMEYRFRYSKSRRVQEYILIADPGYAFDDFYSSMEYYNEKYNLTGDSETEYGVHGYNPETLSMKPLFIAHGPAFRNGLEFQPIRNVDIVPMISAILNLPTVPHNGSLDRVVEMINPAFIPPDDTSSLSSSINLRRPFVYKLIPIIITSIIYMQNST</sequence>
<keyword evidence="2" id="KW-1185">Reference proteome</keyword>
<evidence type="ECO:0000313" key="1">
    <source>
        <dbReference type="EMBL" id="CAL8112709.1"/>
    </source>
</evidence>
<dbReference type="PANTHER" id="PTHR10151">
    <property type="entry name" value="ECTONUCLEOTIDE PYROPHOSPHATASE/PHOSPHODIESTERASE"/>
    <property type="match status" value="1"/>
</dbReference>
<organism evidence="1 2">
    <name type="scientific">Orchesella dallaii</name>
    <dbReference type="NCBI Taxonomy" id="48710"/>
    <lineage>
        <taxon>Eukaryota</taxon>
        <taxon>Metazoa</taxon>
        <taxon>Ecdysozoa</taxon>
        <taxon>Arthropoda</taxon>
        <taxon>Hexapoda</taxon>
        <taxon>Collembola</taxon>
        <taxon>Entomobryomorpha</taxon>
        <taxon>Entomobryoidea</taxon>
        <taxon>Orchesellidae</taxon>
        <taxon>Orchesellinae</taxon>
        <taxon>Orchesella</taxon>
    </lineage>
</organism>
<name>A0ABP1QW29_9HEXA</name>
<dbReference type="PANTHER" id="PTHR10151:SF120">
    <property type="entry name" value="BIS(5'-ADENOSYL)-TRIPHOSPHATASE"/>
    <property type="match status" value="1"/>
</dbReference>
<dbReference type="SUPFAM" id="SSF53649">
    <property type="entry name" value="Alkaline phosphatase-like"/>
    <property type="match status" value="1"/>
</dbReference>
<dbReference type="Gene3D" id="3.40.720.10">
    <property type="entry name" value="Alkaline Phosphatase, subunit A"/>
    <property type="match status" value="1"/>
</dbReference>
<dbReference type="Pfam" id="PF01663">
    <property type="entry name" value="Phosphodiest"/>
    <property type="match status" value="1"/>
</dbReference>
<comment type="caution">
    <text evidence="1">The sequence shown here is derived from an EMBL/GenBank/DDBJ whole genome shotgun (WGS) entry which is preliminary data.</text>
</comment>
<proteinExistence type="predicted"/>
<dbReference type="InterPro" id="IPR002591">
    <property type="entry name" value="Phosphodiest/P_Trfase"/>
</dbReference>